<dbReference type="Gene3D" id="3.20.20.80">
    <property type="entry name" value="Glycosidases"/>
    <property type="match status" value="1"/>
</dbReference>
<evidence type="ECO:0000256" key="1">
    <source>
        <dbReference type="ARBA" id="ARBA00022729"/>
    </source>
</evidence>
<comment type="caution">
    <text evidence="3">The sequence shown here is derived from an EMBL/GenBank/DDBJ whole genome shotgun (WGS) entry which is preliminary data.</text>
</comment>
<keyword evidence="1" id="KW-0732">Signal</keyword>
<proteinExistence type="predicted"/>
<dbReference type="InterPro" id="IPR003790">
    <property type="entry name" value="GHL10"/>
</dbReference>
<reference evidence="3" key="1">
    <citation type="submission" date="2021-03" db="EMBL/GenBank/DDBJ databases">
        <title>Fibrella sp. HMF5335 genome sequencing and assembly.</title>
        <authorList>
            <person name="Kang H."/>
            <person name="Kim H."/>
            <person name="Bae S."/>
            <person name="Joh K."/>
        </authorList>
    </citation>
    <scope>NUCLEOTIDE SEQUENCE</scope>
    <source>
        <strain evidence="3">HMF5335</strain>
    </source>
</reference>
<dbReference type="InterPro" id="IPR013783">
    <property type="entry name" value="Ig-like_fold"/>
</dbReference>
<dbReference type="Gene3D" id="2.60.40.10">
    <property type="entry name" value="Immunoglobulins"/>
    <property type="match status" value="1"/>
</dbReference>
<dbReference type="PANTHER" id="PTHR43405:SF1">
    <property type="entry name" value="GLYCOSYL HYDROLASE DIGH"/>
    <property type="match status" value="1"/>
</dbReference>
<protein>
    <submittedName>
        <fullName evidence="3">Family 10 glycosylhydrolase</fullName>
    </submittedName>
</protein>
<dbReference type="Pfam" id="PF02638">
    <property type="entry name" value="GHL10"/>
    <property type="match status" value="1"/>
</dbReference>
<dbReference type="InterPro" id="IPR052177">
    <property type="entry name" value="Divisome_Glycosyl_Hydrolase"/>
</dbReference>
<organism evidence="3 4">
    <name type="scientific">Fibrella rubiginis</name>
    <dbReference type="NCBI Taxonomy" id="2817060"/>
    <lineage>
        <taxon>Bacteria</taxon>
        <taxon>Pseudomonadati</taxon>
        <taxon>Bacteroidota</taxon>
        <taxon>Cytophagia</taxon>
        <taxon>Cytophagales</taxon>
        <taxon>Spirosomataceae</taxon>
        <taxon>Fibrella</taxon>
    </lineage>
</organism>
<feature type="domain" description="Glycosyl hydrolase-like 10" evidence="2">
    <location>
        <begin position="86"/>
        <end position="404"/>
    </location>
</feature>
<evidence type="ECO:0000313" key="4">
    <source>
        <dbReference type="Proteomes" id="UP000664034"/>
    </source>
</evidence>
<sequence>MRPIVTLSVLSLLAVGLTRCHRNPQQGDSARVVVTTPAPTPAPTPPARTTVAAIPTPTKLVPRPIPDTLLLEPPVDGGMATSPKREFRAVWIATVDNIDWPSKKGLPAADQQREFTELLDMSQQTGLNAVVVQIRAAADAFYAKSAEPWSEWLTGQQGLAPDPFYDPLEFMIRESRARNLEFHAWLNLDRATFSKNASVAPTNISYQRPNWMVEYGGRKLFNLGLPDVRAYVAGTVANIVRNYDVDGIHFDDYFYPYAVTGQGFADETTYQTYNTDGLKKDDWRRQNIDKLIRQIGDSIHAVKPWVKFGVSPFGIWKNQKNDPEGSLTYGGQAYYDLYADIRKWAKEDWVDYMVPQIYFSTRFDRANYKTLVDWWVKNRGNRHLYIGQGAYRLGRNTRTDSGWAQPSQMADQMRHNRQYADVTGSVFFSAKSLRDNLGRSRDSLRTGFYKYPALVPTMPWLDATPPGQPRDLKAAPVTDGIELFWQEPDQPTELDKVRYYVVYRTDGSRLPRTTDPRRIITTWLPDTGTRLIDKTADPKKAYTYVITSVDRLHNESPGSTVVYRGSMN</sequence>
<dbReference type="RefSeq" id="WP_207364697.1">
    <property type="nucleotide sequence ID" value="NZ_JAFMYV010000005.1"/>
</dbReference>
<evidence type="ECO:0000313" key="3">
    <source>
        <dbReference type="EMBL" id="MBO0937138.1"/>
    </source>
</evidence>
<dbReference type="InterPro" id="IPR017853">
    <property type="entry name" value="GH"/>
</dbReference>
<dbReference type="EMBL" id="JAFMYV010000005">
    <property type="protein sequence ID" value="MBO0937138.1"/>
    <property type="molecule type" value="Genomic_DNA"/>
</dbReference>
<dbReference type="InterPro" id="IPR036116">
    <property type="entry name" value="FN3_sf"/>
</dbReference>
<dbReference type="AlphaFoldDB" id="A0A939GG27"/>
<dbReference type="PANTHER" id="PTHR43405">
    <property type="entry name" value="GLYCOSYL HYDROLASE DIGH"/>
    <property type="match status" value="1"/>
</dbReference>
<dbReference type="Proteomes" id="UP000664034">
    <property type="component" value="Unassembled WGS sequence"/>
</dbReference>
<dbReference type="SUPFAM" id="SSF49265">
    <property type="entry name" value="Fibronectin type III"/>
    <property type="match status" value="1"/>
</dbReference>
<dbReference type="SUPFAM" id="SSF51445">
    <property type="entry name" value="(Trans)glycosidases"/>
    <property type="match status" value="1"/>
</dbReference>
<name>A0A939GG27_9BACT</name>
<evidence type="ECO:0000259" key="2">
    <source>
        <dbReference type="Pfam" id="PF02638"/>
    </source>
</evidence>
<gene>
    <name evidence="3" type="ORF">J2I47_11325</name>
</gene>
<accession>A0A939GG27</accession>
<keyword evidence="4" id="KW-1185">Reference proteome</keyword>